<evidence type="ECO:0000313" key="7">
    <source>
        <dbReference type="EMBL" id="MBB3330356.1"/>
    </source>
</evidence>
<dbReference type="HAMAP" id="MF_01401">
    <property type="entry name" value="MsrA"/>
    <property type="match status" value="1"/>
</dbReference>
<dbReference type="PANTHER" id="PTHR43774:SF1">
    <property type="entry name" value="PEPTIDE METHIONINE SULFOXIDE REDUCTASE MSRA 2"/>
    <property type="match status" value="1"/>
</dbReference>
<dbReference type="EMBL" id="JACHZF010000007">
    <property type="protein sequence ID" value="MBB3330356.1"/>
    <property type="molecule type" value="Genomic_DNA"/>
</dbReference>
<feature type="active site" evidence="4">
    <location>
        <position position="42"/>
    </location>
</feature>
<dbReference type="EC" id="1.8.4.11" evidence="4"/>
<evidence type="ECO:0000259" key="6">
    <source>
        <dbReference type="Pfam" id="PF01625"/>
    </source>
</evidence>
<dbReference type="RefSeq" id="WP_183330472.1">
    <property type="nucleotide sequence ID" value="NZ_JACHZF010000007.1"/>
</dbReference>
<feature type="chain" id="PRO_5030583996" description="Peptide methionine sulfoxide reductase MsrA" evidence="5">
    <location>
        <begin position="30"/>
        <end position="215"/>
    </location>
</feature>
<feature type="domain" description="Peptide methionine sulphoxide reductase MsrA" evidence="6">
    <location>
        <begin position="36"/>
        <end position="184"/>
    </location>
</feature>
<dbReference type="Proteomes" id="UP000553442">
    <property type="component" value="Unassembled WGS sequence"/>
</dbReference>
<gene>
    <name evidence="4" type="primary">msrA</name>
    <name evidence="7" type="ORF">BDK63_001213</name>
</gene>
<keyword evidence="1 4" id="KW-0560">Oxidoreductase</keyword>
<dbReference type="Gene3D" id="3.30.1060.10">
    <property type="entry name" value="Peptide methionine sulphoxide reductase MsrA"/>
    <property type="match status" value="1"/>
</dbReference>
<protein>
    <recommendedName>
        <fullName evidence="4">Peptide methionine sulfoxide reductase MsrA</fullName>
        <shortName evidence="4">Protein-methionine-S-oxide reductase</shortName>
        <ecNumber evidence="4">1.8.4.11</ecNumber>
    </recommendedName>
    <alternativeName>
        <fullName evidence="4">Peptide-methionine (S)-S-oxide reductase</fullName>
        <shortName evidence="4">Peptide Met(O) reductase</shortName>
    </alternativeName>
</protein>
<evidence type="ECO:0000256" key="1">
    <source>
        <dbReference type="ARBA" id="ARBA00023002"/>
    </source>
</evidence>
<evidence type="ECO:0000313" key="8">
    <source>
        <dbReference type="Proteomes" id="UP000553442"/>
    </source>
</evidence>
<dbReference type="InterPro" id="IPR036509">
    <property type="entry name" value="Met_Sox_Rdtase_MsrA_sf"/>
</dbReference>
<proteinExistence type="inferred from homology"/>
<evidence type="ECO:0000256" key="5">
    <source>
        <dbReference type="SAM" id="SignalP"/>
    </source>
</evidence>
<comment type="catalytic activity">
    <reaction evidence="2 4">
        <text>L-methionyl-[protein] + [thioredoxin]-disulfide + H2O = L-methionyl-(S)-S-oxide-[protein] + [thioredoxin]-dithiol</text>
        <dbReference type="Rhea" id="RHEA:14217"/>
        <dbReference type="Rhea" id="RHEA-COMP:10698"/>
        <dbReference type="Rhea" id="RHEA-COMP:10700"/>
        <dbReference type="Rhea" id="RHEA-COMP:12313"/>
        <dbReference type="Rhea" id="RHEA-COMP:12315"/>
        <dbReference type="ChEBI" id="CHEBI:15377"/>
        <dbReference type="ChEBI" id="CHEBI:16044"/>
        <dbReference type="ChEBI" id="CHEBI:29950"/>
        <dbReference type="ChEBI" id="CHEBI:44120"/>
        <dbReference type="ChEBI" id="CHEBI:50058"/>
        <dbReference type="EC" id="1.8.4.11"/>
    </reaction>
</comment>
<sequence>MSFPSLPAPRWFALLGLPLSIGLAGQSLAEAPPASAVFAGGCFWCVEEAFDQVDGVLSTTSGFSGGHVENPGYNQVVAGGTGHAEVVQVEYDPTVVDYSALLHVFWRNIDPFAVDRQFCDAGEPYRSAIFPMNDEERRLAEASLEALTERFGREIATEINDFEAFYPAEEYHQNYYRKNPVRYNFYKSACRRVERLEEVWGDEAGGLSGDLAAAR</sequence>
<dbReference type="SUPFAM" id="SSF55068">
    <property type="entry name" value="Peptide methionine sulfoxide reductase"/>
    <property type="match status" value="1"/>
</dbReference>
<dbReference type="PANTHER" id="PTHR43774">
    <property type="entry name" value="PEPTIDE METHIONINE SULFOXIDE REDUCTASE"/>
    <property type="match status" value="1"/>
</dbReference>
<dbReference type="NCBIfam" id="TIGR00401">
    <property type="entry name" value="msrA"/>
    <property type="match status" value="1"/>
</dbReference>
<feature type="signal peptide" evidence="5">
    <location>
        <begin position="1"/>
        <end position="29"/>
    </location>
</feature>
<keyword evidence="8" id="KW-1185">Reference proteome</keyword>
<name>A0A7W5K1Z8_9GAMM</name>
<accession>A0A7W5K1Z8</accession>
<dbReference type="Pfam" id="PF01625">
    <property type="entry name" value="PMSR"/>
    <property type="match status" value="1"/>
</dbReference>
<reference evidence="7 8" key="1">
    <citation type="submission" date="2020-08" db="EMBL/GenBank/DDBJ databases">
        <title>Genomic Encyclopedia of Archaeal and Bacterial Type Strains, Phase II (KMG-II): from individual species to whole genera.</title>
        <authorList>
            <person name="Goeker M."/>
        </authorList>
    </citation>
    <scope>NUCLEOTIDE SEQUENCE [LARGE SCALE GENOMIC DNA]</scope>
    <source>
        <strain evidence="7 8">5AG</strain>
    </source>
</reference>
<comment type="caution">
    <text evidence="7">The sequence shown here is derived from an EMBL/GenBank/DDBJ whole genome shotgun (WGS) entry which is preliminary data.</text>
</comment>
<comment type="function">
    <text evidence="4">Has an important function as a repair enzyme for proteins that have been inactivated by oxidation. Catalyzes the reversible oxidation-reduction of methionine sulfoxide in proteins to methionine.</text>
</comment>
<evidence type="ECO:0000256" key="2">
    <source>
        <dbReference type="ARBA" id="ARBA00047806"/>
    </source>
</evidence>
<comment type="similarity">
    <text evidence="4">Belongs to the MsrA Met sulfoxide reductase family.</text>
</comment>
<dbReference type="GO" id="GO:0008113">
    <property type="term" value="F:peptide-methionine (S)-S-oxide reductase activity"/>
    <property type="evidence" value="ECO:0007669"/>
    <property type="project" value="UniProtKB-UniRule"/>
</dbReference>
<comment type="catalytic activity">
    <reaction evidence="3 4">
        <text>[thioredoxin]-disulfide + L-methionine + H2O = L-methionine (S)-S-oxide + [thioredoxin]-dithiol</text>
        <dbReference type="Rhea" id="RHEA:19993"/>
        <dbReference type="Rhea" id="RHEA-COMP:10698"/>
        <dbReference type="Rhea" id="RHEA-COMP:10700"/>
        <dbReference type="ChEBI" id="CHEBI:15377"/>
        <dbReference type="ChEBI" id="CHEBI:29950"/>
        <dbReference type="ChEBI" id="CHEBI:50058"/>
        <dbReference type="ChEBI" id="CHEBI:57844"/>
        <dbReference type="ChEBI" id="CHEBI:58772"/>
        <dbReference type="EC" id="1.8.4.11"/>
    </reaction>
</comment>
<keyword evidence="5" id="KW-0732">Signal</keyword>
<dbReference type="AlphaFoldDB" id="A0A7W5K1Z8"/>
<evidence type="ECO:0000256" key="4">
    <source>
        <dbReference type="HAMAP-Rule" id="MF_01401"/>
    </source>
</evidence>
<evidence type="ECO:0000256" key="3">
    <source>
        <dbReference type="ARBA" id="ARBA00048782"/>
    </source>
</evidence>
<organism evidence="7 8">
    <name type="scientific">Halomonas campaniensis</name>
    <dbReference type="NCBI Taxonomy" id="213554"/>
    <lineage>
        <taxon>Bacteria</taxon>
        <taxon>Pseudomonadati</taxon>
        <taxon>Pseudomonadota</taxon>
        <taxon>Gammaproteobacteria</taxon>
        <taxon>Oceanospirillales</taxon>
        <taxon>Halomonadaceae</taxon>
        <taxon>Halomonas</taxon>
    </lineage>
</organism>
<dbReference type="InterPro" id="IPR002569">
    <property type="entry name" value="Met_Sox_Rdtase_MsrA_dom"/>
</dbReference>